<keyword evidence="2" id="KW-1185">Reference proteome</keyword>
<accession>A0ABR3W8H3</accession>
<gene>
    <name evidence="1" type="ORF">VTK73DRAFT_8482</name>
</gene>
<dbReference type="Proteomes" id="UP001586593">
    <property type="component" value="Unassembled WGS sequence"/>
</dbReference>
<sequence length="83" mass="9535">MNMHSHAKRRTQFLFPGTWANMHVIDARQLVAAQSDGKLLSTVELQLCDRHYNSLPMSGGDRKTCLWYNMIPYPGRQLVTSSR</sequence>
<evidence type="ECO:0000313" key="1">
    <source>
        <dbReference type="EMBL" id="KAL1855759.1"/>
    </source>
</evidence>
<comment type="caution">
    <text evidence="1">The sequence shown here is derived from an EMBL/GenBank/DDBJ whole genome shotgun (WGS) entry which is preliminary data.</text>
</comment>
<protein>
    <submittedName>
        <fullName evidence="1">Uncharacterized protein</fullName>
    </submittedName>
</protein>
<evidence type="ECO:0000313" key="2">
    <source>
        <dbReference type="Proteomes" id="UP001586593"/>
    </source>
</evidence>
<dbReference type="EMBL" id="JAZHXJ010000617">
    <property type="protein sequence ID" value="KAL1855759.1"/>
    <property type="molecule type" value="Genomic_DNA"/>
</dbReference>
<proteinExistence type="predicted"/>
<reference evidence="1 2" key="1">
    <citation type="journal article" date="2024" name="Commun. Biol.">
        <title>Comparative genomic analysis of thermophilic fungi reveals convergent evolutionary adaptations and gene losses.</title>
        <authorList>
            <person name="Steindorff A.S."/>
            <person name="Aguilar-Pontes M.V."/>
            <person name="Robinson A.J."/>
            <person name="Andreopoulos B."/>
            <person name="LaButti K."/>
            <person name="Kuo A."/>
            <person name="Mondo S."/>
            <person name="Riley R."/>
            <person name="Otillar R."/>
            <person name="Haridas S."/>
            <person name="Lipzen A."/>
            <person name="Grimwood J."/>
            <person name="Schmutz J."/>
            <person name="Clum A."/>
            <person name="Reid I.D."/>
            <person name="Moisan M.C."/>
            <person name="Butler G."/>
            <person name="Nguyen T.T.M."/>
            <person name="Dewar K."/>
            <person name="Conant G."/>
            <person name="Drula E."/>
            <person name="Henrissat B."/>
            <person name="Hansel C."/>
            <person name="Singer S."/>
            <person name="Hutchinson M.I."/>
            <person name="de Vries R.P."/>
            <person name="Natvig D.O."/>
            <person name="Powell A.J."/>
            <person name="Tsang A."/>
            <person name="Grigoriev I.V."/>
        </authorList>
    </citation>
    <scope>NUCLEOTIDE SEQUENCE [LARGE SCALE GENOMIC DNA]</scope>
    <source>
        <strain evidence="1 2">ATCC 24622</strain>
    </source>
</reference>
<organism evidence="1 2">
    <name type="scientific">Phialemonium thermophilum</name>
    <dbReference type="NCBI Taxonomy" id="223376"/>
    <lineage>
        <taxon>Eukaryota</taxon>
        <taxon>Fungi</taxon>
        <taxon>Dikarya</taxon>
        <taxon>Ascomycota</taxon>
        <taxon>Pezizomycotina</taxon>
        <taxon>Sordariomycetes</taxon>
        <taxon>Sordariomycetidae</taxon>
        <taxon>Cephalothecales</taxon>
        <taxon>Cephalothecaceae</taxon>
        <taxon>Phialemonium</taxon>
    </lineage>
</organism>
<name>A0ABR3W8H3_9PEZI</name>